<reference evidence="2 3" key="1">
    <citation type="submission" date="2023-10" db="EMBL/GenBank/DDBJ databases">
        <title>Chromosome-scale genome assembly provides insights into flower coloration mechanisms of Canna indica.</title>
        <authorList>
            <person name="Li C."/>
        </authorList>
    </citation>
    <scope>NUCLEOTIDE SEQUENCE [LARGE SCALE GENOMIC DNA]</scope>
    <source>
        <tissue evidence="2">Flower</tissue>
    </source>
</reference>
<dbReference type="AlphaFoldDB" id="A0AAQ3PZ78"/>
<gene>
    <name evidence="2" type="ORF">Cni_G01821</name>
</gene>
<dbReference type="InterPro" id="IPR010658">
    <property type="entry name" value="Nodulin-like"/>
</dbReference>
<dbReference type="InterPro" id="IPR006502">
    <property type="entry name" value="PDDEXK-like"/>
</dbReference>
<dbReference type="EMBL" id="CP136890">
    <property type="protein sequence ID" value="WOK93128.1"/>
    <property type="molecule type" value="Genomic_DNA"/>
</dbReference>
<dbReference type="Pfam" id="PF04720">
    <property type="entry name" value="PDDEXK_6"/>
    <property type="match status" value="1"/>
</dbReference>
<dbReference type="PANTHER" id="PTHR34590:SF6">
    <property type="entry name" value="RECEPTOR-LIKE KINASE"/>
    <property type="match status" value="1"/>
</dbReference>
<dbReference type="Pfam" id="PF06813">
    <property type="entry name" value="Nodulin-like"/>
    <property type="match status" value="1"/>
</dbReference>
<evidence type="ECO:0000313" key="3">
    <source>
        <dbReference type="Proteomes" id="UP001327560"/>
    </source>
</evidence>
<organism evidence="2 3">
    <name type="scientific">Canna indica</name>
    <name type="common">Indian-shot</name>
    <dbReference type="NCBI Taxonomy" id="4628"/>
    <lineage>
        <taxon>Eukaryota</taxon>
        <taxon>Viridiplantae</taxon>
        <taxon>Streptophyta</taxon>
        <taxon>Embryophyta</taxon>
        <taxon>Tracheophyta</taxon>
        <taxon>Spermatophyta</taxon>
        <taxon>Magnoliopsida</taxon>
        <taxon>Liliopsida</taxon>
        <taxon>Zingiberales</taxon>
        <taxon>Cannaceae</taxon>
        <taxon>Canna</taxon>
    </lineage>
</organism>
<dbReference type="PANTHER" id="PTHR34590">
    <property type="entry name" value="OS03G0124300 PROTEIN-RELATED"/>
    <property type="match status" value="1"/>
</dbReference>
<accession>A0AAQ3PZ78</accession>
<evidence type="ECO:0000259" key="1">
    <source>
        <dbReference type="Pfam" id="PF06813"/>
    </source>
</evidence>
<sequence length="371" mass="41379">MMGSYDQRTLNTISFFKDLDANVGVLPSLINEVAPPSTVLAVSAAMNLFGYLMKKERKGKGELAPLHRSTRVFAYPSSYEFDVKNKDTHLIRLHFYPFSIQEYNLSSARFHVLASGIILSSDFGTYSPLLKEYLINLEEEKRIITFAPADRSSLAFVNAIVVVSAPKGLILYPARLVRFDDVTKFDGLSKYAPESLYSFNVGGPNVTLVHAFLETGGRDTPFAAAYNEGVPDLDERLDDDTFEEWDRTATNTVRELMNLRVDMNLFHRMLIELRVVGFNAGICKVQWDTSDKLVARSCKYIDVVVAATSGKETRYIVDLDFTAKFEVARATEEYKAMVATVPRVAGGEDCGRRALLVDEDGEDADIGAEVI</sequence>
<name>A0AAQ3PZ78_9LILI</name>
<dbReference type="Proteomes" id="UP001327560">
    <property type="component" value="Chromosome 1"/>
</dbReference>
<feature type="domain" description="Nodulin-like" evidence="1">
    <location>
        <begin position="4"/>
        <end position="53"/>
    </location>
</feature>
<protein>
    <recommendedName>
        <fullName evidence="1">Nodulin-like domain-containing protein</fullName>
    </recommendedName>
</protein>
<keyword evidence="3" id="KW-1185">Reference proteome</keyword>
<evidence type="ECO:0000313" key="2">
    <source>
        <dbReference type="EMBL" id="WOK93128.1"/>
    </source>
</evidence>
<proteinExistence type="predicted"/>
<dbReference type="InterPro" id="IPR045272">
    <property type="entry name" value="ANXUR1/2-like"/>
</dbReference>
<dbReference type="Gene3D" id="2.60.120.430">
    <property type="entry name" value="Galactose-binding lectin"/>
    <property type="match status" value="1"/>
</dbReference>
<dbReference type="GO" id="GO:0004714">
    <property type="term" value="F:transmembrane receptor protein tyrosine kinase activity"/>
    <property type="evidence" value="ECO:0007669"/>
    <property type="project" value="InterPro"/>
</dbReference>